<dbReference type="AlphaFoldDB" id="A0A1M2VM30"/>
<evidence type="ECO:0000313" key="3">
    <source>
        <dbReference type="Proteomes" id="UP000184267"/>
    </source>
</evidence>
<comment type="caution">
    <text evidence="2">The sequence shown here is derived from an EMBL/GenBank/DDBJ whole genome shotgun (WGS) entry which is preliminary data.</text>
</comment>
<feature type="chain" id="PRO_5013041552" evidence="1">
    <location>
        <begin position="21"/>
        <end position="149"/>
    </location>
</feature>
<evidence type="ECO:0000313" key="2">
    <source>
        <dbReference type="EMBL" id="OJT08610.1"/>
    </source>
</evidence>
<name>A0A1M2VM30_TRAPU</name>
<keyword evidence="3" id="KW-1185">Reference proteome</keyword>
<sequence>MFTTAIITFALALLAHAVHASPAVPVKTNIGAKFPVHDLSAGGARPNTTLSTSGLHAAVVPADFPANLLLCNTVSCISCIQLDMSTLPHNECLNSGIEALSVAISQPSNSGLDFGVFVAPDGCASFTQIPAVNTCYNVNGETVSGFALA</sequence>
<accession>A0A1M2VM30</accession>
<evidence type="ECO:0000256" key="1">
    <source>
        <dbReference type="SAM" id="SignalP"/>
    </source>
</evidence>
<dbReference type="OMA" id="FVAPDGC"/>
<reference evidence="2 3" key="1">
    <citation type="submission" date="2016-10" db="EMBL/GenBank/DDBJ databases">
        <title>Genome sequence of the basidiomycete white-rot fungus Trametes pubescens.</title>
        <authorList>
            <person name="Makela M.R."/>
            <person name="Granchi Z."/>
            <person name="Peng M."/>
            <person name="De Vries R.P."/>
            <person name="Grigoriev I."/>
            <person name="Riley R."/>
            <person name="Hilden K."/>
        </authorList>
    </citation>
    <scope>NUCLEOTIDE SEQUENCE [LARGE SCALE GENOMIC DNA]</scope>
    <source>
        <strain evidence="2 3">FBCC735</strain>
    </source>
</reference>
<keyword evidence="1" id="KW-0732">Signal</keyword>
<organism evidence="2 3">
    <name type="scientific">Trametes pubescens</name>
    <name type="common">White-rot fungus</name>
    <dbReference type="NCBI Taxonomy" id="154538"/>
    <lineage>
        <taxon>Eukaryota</taxon>
        <taxon>Fungi</taxon>
        <taxon>Dikarya</taxon>
        <taxon>Basidiomycota</taxon>
        <taxon>Agaricomycotina</taxon>
        <taxon>Agaricomycetes</taxon>
        <taxon>Polyporales</taxon>
        <taxon>Polyporaceae</taxon>
        <taxon>Trametes</taxon>
    </lineage>
</organism>
<protein>
    <submittedName>
        <fullName evidence="2">Uncharacterized protein</fullName>
    </submittedName>
</protein>
<proteinExistence type="predicted"/>
<gene>
    <name evidence="2" type="ORF">TRAPUB_537</name>
</gene>
<dbReference type="OrthoDB" id="2745955at2759"/>
<feature type="signal peptide" evidence="1">
    <location>
        <begin position="1"/>
        <end position="20"/>
    </location>
</feature>
<dbReference type="Proteomes" id="UP000184267">
    <property type="component" value="Unassembled WGS sequence"/>
</dbReference>
<dbReference type="EMBL" id="MNAD01001029">
    <property type="protein sequence ID" value="OJT08610.1"/>
    <property type="molecule type" value="Genomic_DNA"/>
</dbReference>